<dbReference type="InterPro" id="IPR028212">
    <property type="entry name" value="GHL6"/>
</dbReference>
<dbReference type="GO" id="GO:0005975">
    <property type="term" value="P:carbohydrate metabolic process"/>
    <property type="evidence" value="ECO:0007669"/>
    <property type="project" value="InterPro"/>
</dbReference>
<dbReference type="SUPFAM" id="SSF51445">
    <property type="entry name" value="(Trans)glycosidases"/>
    <property type="match status" value="1"/>
</dbReference>
<dbReference type="Proteomes" id="UP000260812">
    <property type="component" value="Unassembled WGS sequence"/>
</dbReference>
<organism evidence="2 3">
    <name type="scientific">Eisenbergiella massiliensis</name>
    <dbReference type="NCBI Taxonomy" id="1720294"/>
    <lineage>
        <taxon>Bacteria</taxon>
        <taxon>Bacillati</taxon>
        <taxon>Bacillota</taxon>
        <taxon>Clostridia</taxon>
        <taxon>Lachnospirales</taxon>
        <taxon>Lachnospiraceae</taxon>
        <taxon>Eisenbergiella</taxon>
    </lineage>
</organism>
<dbReference type="SUPFAM" id="SSF52317">
    <property type="entry name" value="Class I glutamine amidotransferase-like"/>
    <property type="match status" value="1"/>
</dbReference>
<dbReference type="GO" id="GO:0004565">
    <property type="term" value="F:beta-galactosidase activity"/>
    <property type="evidence" value="ECO:0007669"/>
    <property type="project" value="InterPro"/>
</dbReference>
<protein>
    <recommendedName>
        <fullName evidence="1">Beta-galactosidase trimerisation domain-containing protein</fullName>
    </recommendedName>
</protein>
<dbReference type="Pfam" id="PF08532">
    <property type="entry name" value="Glyco_hydro_42M"/>
    <property type="match status" value="1"/>
</dbReference>
<dbReference type="InterPro" id="IPR029062">
    <property type="entry name" value="Class_I_gatase-like"/>
</dbReference>
<dbReference type="InterPro" id="IPR017853">
    <property type="entry name" value="GH"/>
</dbReference>
<dbReference type="Gene3D" id="3.20.20.80">
    <property type="entry name" value="Glycosidases"/>
    <property type="match status" value="2"/>
</dbReference>
<dbReference type="EMBL" id="QVLV01000003">
    <property type="protein sequence ID" value="RGE63509.1"/>
    <property type="molecule type" value="Genomic_DNA"/>
</dbReference>
<dbReference type="Pfam" id="PF14871">
    <property type="entry name" value="GHL6"/>
    <property type="match status" value="1"/>
</dbReference>
<evidence type="ECO:0000313" key="2">
    <source>
        <dbReference type="EMBL" id="RGE63509.1"/>
    </source>
</evidence>
<dbReference type="CDD" id="cd03143">
    <property type="entry name" value="A4_beta-galactosidase_middle_domain"/>
    <property type="match status" value="1"/>
</dbReference>
<dbReference type="InterPro" id="IPR013738">
    <property type="entry name" value="Beta_galactosidase_Trimer"/>
</dbReference>
<comment type="caution">
    <text evidence="2">The sequence shown here is derived from an EMBL/GenBank/DDBJ whole genome shotgun (WGS) entry which is preliminary data.</text>
</comment>
<dbReference type="Gene3D" id="3.40.50.880">
    <property type="match status" value="1"/>
</dbReference>
<proteinExistence type="predicted"/>
<dbReference type="RefSeq" id="WP_117544104.1">
    <property type="nucleotide sequence ID" value="NZ_QVLV01000003.1"/>
</dbReference>
<keyword evidence="3" id="KW-1185">Reference proteome</keyword>
<evidence type="ECO:0000259" key="1">
    <source>
        <dbReference type="Pfam" id="PF08532"/>
    </source>
</evidence>
<sequence>MNKYWYQEQVRILQTVLREKDAAQYDAAAVVRYMKETDSNCLVVNAGGVMDFFPNKTELGRPGRFLGSQDILKSLVKECHENQLRIIVRVDFRGVEKERYEQKPHWFGQNEDGSPLMGWNDRIYRPCYTSFYGSGHAEEFIRKLLQEYDVDGVWENCVIFGYGPCYCPGCRESFRAYSGREIPFGADYASGEFREYREWKSIRARQHMDRMRRTVKSFGEDKAYVSEIFGMYHVSTSLTSGIDLYDAKDKFDFLVSPLFLDGSAQPEKKYEDYSHAASGIRFLKAIAPEKQSVALSGGNGTKWRYVTAPRLENRIWLWEAVSAGGNLWNNYFNGQYPGNAVDRRNAGGEKEIYHYLKENAPFLNGQIPEGETGIFYSRATRDVWGKDSMAEDEYGTFLRGVERVLFDCHIPYRFVPDLDFSDEKLKGLKVLLLPNAACLSEEHMEVIRRFVENGGGLVASFRTSLYDEKGRRRPDFGLKDVFGCSFTGIVKDTRWDSYQKVRMAHPVFAGMDIERTEMIMNEEETLLCTKQKADYDMAASYVPPIYNQPPEYAWIPEEETEYPTILTGQYGKGRVVYFSNQTDKACFTNGHEDFINTYRNAVEWAAGGNFSFTARAPESVHISLTCDRKKGGRKVISFVNTTSGPFRPIRSLQPVYDLEVRLRGVSLKKAEILREESRIEVEEEMVQKDREIVIRIPCLQEFSAVFLDTEEGREG</sequence>
<evidence type="ECO:0000313" key="3">
    <source>
        <dbReference type="Proteomes" id="UP000260812"/>
    </source>
</evidence>
<dbReference type="AlphaFoldDB" id="A0A3E3I8W7"/>
<accession>A0A3E3I8W7</accession>
<reference evidence="2" key="1">
    <citation type="submission" date="2018-08" db="EMBL/GenBank/DDBJ databases">
        <title>A genome reference for cultivated species of the human gut microbiota.</title>
        <authorList>
            <person name="Zou Y."/>
            <person name="Xue W."/>
            <person name="Luo G."/>
        </authorList>
    </citation>
    <scope>NUCLEOTIDE SEQUENCE [LARGE SCALE GENOMIC DNA]</scope>
    <source>
        <strain evidence="2">TF05-5AC</strain>
    </source>
</reference>
<gene>
    <name evidence="2" type="ORF">DXC51_06030</name>
</gene>
<dbReference type="GeneID" id="97986447"/>
<name>A0A3E3I8W7_9FIRM</name>
<feature type="domain" description="Beta-galactosidase trimerisation" evidence="1">
    <location>
        <begin position="421"/>
        <end position="586"/>
    </location>
</feature>